<dbReference type="FunFam" id="3.40.430.10:FF:000001">
    <property type="entry name" value="Dihydrofolate reductase"/>
    <property type="match status" value="1"/>
</dbReference>
<evidence type="ECO:0000256" key="1">
    <source>
        <dbReference type="ARBA" id="ARBA00004903"/>
    </source>
</evidence>
<keyword evidence="4 8" id="KW-0554">One-carbon metabolism</keyword>
<evidence type="ECO:0000256" key="2">
    <source>
        <dbReference type="ARBA" id="ARBA00009539"/>
    </source>
</evidence>
<comment type="caution">
    <text evidence="10">The sequence shown here is derived from an EMBL/GenBank/DDBJ whole genome shotgun (WGS) entry which is preliminary data.</text>
</comment>
<comment type="function">
    <text evidence="7 8">Key enzyme in folate metabolism. Catalyzes an essential reaction for de novo glycine and purine synthesis, and for DNA precursor synthesis.</text>
</comment>
<dbReference type="UniPathway" id="UPA00077">
    <property type="reaction ID" value="UER00158"/>
</dbReference>
<evidence type="ECO:0000259" key="9">
    <source>
        <dbReference type="PROSITE" id="PS51330"/>
    </source>
</evidence>
<evidence type="ECO:0000256" key="7">
    <source>
        <dbReference type="ARBA" id="ARBA00025067"/>
    </source>
</evidence>
<dbReference type="GO" id="GO:0006730">
    <property type="term" value="P:one-carbon metabolic process"/>
    <property type="evidence" value="ECO:0007669"/>
    <property type="project" value="UniProtKB-KW"/>
</dbReference>
<comment type="similarity">
    <text evidence="2 8">Belongs to the dihydrofolate reductase family.</text>
</comment>
<evidence type="ECO:0000256" key="3">
    <source>
        <dbReference type="ARBA" id="ARBA00012856"/>
    </source>
</evidence>
<dbReference type="InterPro" id="IPR024072">
    <property type="entry name" value="DHFR-like_dom_sf"/>
</dbReference>
<dbReference type="SUPFAM" id="SSF53597">
    <property type="entry name" value="Dihydrofolate reductase-like"/>
    <property type="match status" value="1"/>
</dbReference>
<evidence type="ECO:0000313" key="11">
    <source>
        <dbReference type="Proteomes" id="UP000183120"/>
    </source>
</evidence>
<dbReference type="GO" id="GO:0046452">
    <property type="term" value="P:dihydrofolate metabolic process"/>
    <property type="evidence" value="ECO:0007669"/>
    <property type="project" value="TreeGrafter"/>
</dbReference>
<dbReference type="PRINTS" id="PR00070">
    <property type="entry name" value="DHFR"/>
</dbReference>
<dbReference type="CDD" id="cd00209">
    <property type="entry name" value="DHFR"/>
    <property type="match status" value="1"/>
</dbReference>
<dbReference type="GO" id="GO:0070401">
    <property type="term" value="F:NADP+ binding"/>
    <property type="evidence" value="ECO:0007669"/>
    <property type="project" value="UniProtKB-ARBA"/>
</dbReference>
<dbReference type="InterPro" id="IPR012259">
    <property type="entry name" value="DHFR"/>
</dbReference>
<dbReference type="Gene3D" id="3.40.430.10">
    <property type="entry name" value="Dihydrofolate Reductase, subunit A"/>
    <property type="match status" value="1"/>
</dbReference>
<protein>
    <recommendedName>
        <fullName evidence="3 8">Dihydrofolate reductase</fullName>
        <ecNumber evidence="3 8">1.5.1.3</ecNumber>
    </recommendedName>
</protein>
<accession>A0A1J4TYL8</accession>
<dbReference type="GO" id="GO:0046654">
    <property type="term" value="P:tetrahydrofolate biosynthetic process"/>
    <property type="evidence" value="ECO:0007669"/>
    <property type="project" value="UniProtKB-UniPathway"/>
</dbReference>
<dbReference type="GO" id="GO:0046655">
    <property type="term" value="P:folic acid metabolic process"/>
    <property type="evidence" value="ECO:0007669"/>
    <property type="project" value="TreeGrafter"/>
</dbReference>
<dbReference type="Proteomes" id="UP000183120">
    <property type="component" value="Unassembled WGS sequence"/>
</dbReference>
<dbReference type="PROSITE" id="PS51330">
    <property type="entry name" value="DHFR_2"/>
    <property type="match status" value="1"/>
</dbReference>
<evidence type="ECO:0000256" key="8">
    <source>
        <dbReference type="PIRNR" id="PIRNR000194"/>
    </source>
</evidence>
<keyword evidence="6 8" id="KW-0560">Oxidoreductase</keyword>
<organism evidence="10 11">
    <name type="scientific">Candidatus Gottesmanbacteria bacterium CG1_02_37_22</name>
    <dbReference type="NCBI Taxonomy" id="1805209"/>
    <lineage>
        <taxon>Bacteria</taxon>
        <taxon>Candidatus Gottesmaniibacteriota</taxon>
    </lineage>
</organism>
<comment type="catalytic activity">
    <reaction evidence="8">
        <text>(6S)-5,6,7,8-tetrahydrofolate + NADP(+) = 7,8-dihydrofolate + NADPH + H(+)</text>
        <dbReference type="Rhea" id="RHEA:15009"/>
        <dbReference type="ChEBI" id="CHEBI:15378"/>
        <dbReference type="ChEBI" id="CHEBI:57451"/>
        <dbReference type="ChEBI" id="CHEBI:57453"/>
        <dbReference type="ChEBI" id="CHEBI:57783"/>
        <dbReference type="ChEBI" id="CHEBI:58349"/>
        <dbReference type="EC" id="1.5.1.3"/>
    </reaction>
</comment>
<dbReference type="Pfam" id="PF00186">
    <property type="entry name" value="DHFR_1"/>
    <property type="match status" value="1"/>
</dbReference>
<comment type="pathway">
    <text evidence="1 8">Cofactor biosynthesis; tetrahydrofolate biosynthesis; 5,6,7,8-tetrahydrofolate from 7,8-dihydrofolate: step 1/1.</text>
</comment>
<dbReference type="EC" id="1.5.1.3" evidence="3 8"/>
<gene>
    <name evidence="10" type="ORF">AUJ73_00010</name>
</gene>
<dbReference type="AlphaFoldDB" id="A0A1J4TYL8"/>
<dbReference type="PANTHER" id="PTHR48069:SF3">
    <property type="entry name" value="DIHYDROFOLATE REDUCTASE"/>
    <property type="match status" value="1"/>
</dbReference>
<name>A0A1J4TYL8_9BACT</name>
<dbReference type="PANTHER" id="PTHR48069">
    <property type="entry name" value="DIHYDROFOLATE REDUCTASE"/>
    <property type="match status" value="1"/>
</dbReference>
<sequence length="162" mass="18591">MQRTKISIIAAIAENRAIGKNNKLLWHIPQDMKHFRKITSGHPVVMGRKTYESLGRPLPDRTNIVVTRDKLFRAKGCIICYSLDIAIRTAGAKDSQEIFIIGGGKIYEQAITLADKLYLTVVKGNYEADTYFPDYSDFKKVVSRKDREDSKYKFTFLELERP</sequence>
<dbReference type="STRING" id="1805209.AUJ73_00010"/>
<dbReference type="PIRSF" id="PIRSF000194">
    <property type="entry name" value="DHFR"/>
    <property type="match status" value="1"/>
</dbReference>
<dbReference type="GO" id="GO:0005829">
    <property type="term" value="C:cytosol"/>
    <property type="evidence" value="ECO:0007669"/>
    <property type="project" value="TreeGrafter"/>
</dbReference>
<feature type="domain" description="DHFR" evidence="9">
    <location>
        <begin position="5"/>
        <end position="161"/>
    </location>
</feature>
<evidence type="ECO:0000256" key="6">
    <source>
        <dbReference type="ARBA" id="ARBA00023002"/>
    </source>
</evidence>
<dbReference type="EMBL" id="MNUY01000001">
    <property type="protein sequence ID" value="OIO15717.1"/>
    <property type="molecule type" value="Genomic_DNA"/>
</dbReference>
<keyword evidence="5 8" id="KW-0521">NADP</keyword>
<evidence type="ECO:0000256" key="5">
    <source>
        <dbReference type="ARBA" id="ARBA00022857"/>
    </source>
</evidence>
<proteinExistence type="inferred from homology"/>
<evidence type="ECO:0000256" key="4">
    <source>
        <dbReference type="ARBA" id="ARBA00022563"/>
    </source>
</evidence>
<dbReference type="GO" id="GO:0004146">
    <property type="term" value="F:dihydrofolate reductase activity"/>
    <property type="evidence" value="ECO:0007669"/>
    <property type="project" value="UniProtKB-EC"/>
</dbReference>
<evidence type="ECO:0000313" key="10">
    <source>
        <dbReference type="EMBL" id="OIO15717.1"/>
    </source>
</evidence>
<dbReference type="InterPro" id="IPR001796">
    <property type="entry name" value="DHFR_dom"/>
</dbReference>
<reference evidence="10 11" key="1">
    <citation type="journal article" date="2016" name="Environ. Microbiol.">
        <title>Genomic resolution of a cold subsurface aquifer community provides metabolic insights for novel microbes adapted to high CO concentrations.</title>
        <authorList>
            <person name="Probst A.J."/>
            <person name="Castelle C.J."/>
            <person name="Singh A."/>
            <person name="Brown C.T."/>
            <person name="Anantharaman K."/>
            <person name="Sharon I."/>
            <person name="Hug L.A."/>
            <person name="Burstein D."/>
            <person name="Emerson J.B."/>
            <person name="Thomas B.C."/>
            <person name="Banfield J.F."/>
        </authorList>
    </citation>
    <scope>NUCLEOTIDE SEQUENCE [LARGE SCALE GENOMIC DNA]</scope>
    <source>
        <strain evidence="10">CG1_02_37_22</strain>
    </source>
</reference>